<proteinExistence type="predicted"/>
<accession>A0ABP7H6V0</accession>
<evidence type="ECO:0000313" key="3">
    <source>
        <dbReference type="Proteomes" id="UP001501456"/>
    </source>
</evidence>
<dbReference type="RefSeq" id="WP_344729524.1">
    <property type="nucleotide sequence ID" value="NZ_BAABBI010000002.1"/>
</dbReference>
<dbReference type="InterPro" id="IPR001173">
    <property type="entry name" value="Glyco_trans_2-like"/>
</dbReference>
<dbReference type="CDD" id="cd00761">
    <property type="entry name" value="Glyco_tranf_GTA_type"/>
    <property type="match status" value="1"/>
</dbReference>
<dbReference type="SUPFAM" id="SSF53448">
    <property type="entry name" value="Nucleotide-diphospho-sugar transferases"/>
    <property type="match status" value="1"/>
</dbReference>
<protein>
    <submittedName>
        <fullName evidence="2">Glycosyltransferase</fullName>
    </submittedName>
</protein>
<organism evidence="2 3">
    <name type="scientific">Corallibacter vietnamensis</name>
    <dbReference type="NCBI Taxonomy" id="904130"/>
    <lineage>
        <taxon>Bacteria</taxon>
        <taxon>Pseudomonadati</taxon>
        <taxon>Bacteroidota</taxon>
        <taxon>Flavobacteriia</taxon>
        <taxon>Flavobacteriales</taxon>
        <taxon>Flavobacteriaceae</taxon>
        <taxon>Corallibacter</taxon>
    </lineage>
</organism>
<feature type="domain" description="Glycosyltransferase 2-like" evidence="1">
    <location>
        <begin position="3"/>
        <end position="166"/>
    </location>
</feature>
<gene>
    <name evidence="2" type="ORF">GCM10022271_17560</name>
</gene>
<dbReference type="Proteomes" id="UP001501456">
    <property type="component" value="Unassembled WGS sequence"/>
</dbReference>
<evidence type="ECO:0000259" key="1">
    <source>
        <dbReference type="Pfam" id="PF00535"/>
    </source>
</evidence>
<dbReference type="Pfam" id="PF00535">
    <property type="entry name" value="Glycos_transf_2"/>
    <property type="match status" value="1"/>
</dbReference>
<sequence length="295" mass="34190">MISILIPTYNYNVLPLAKNLVNRAKKQGLIFELICMDDGSNSVKNKSNNDINSLPNSKFIERKTNLGRTATRQALAKEAKYDWLLFLDADITPKNDAFISQYTAFVSEPYDAIFGGFAYNPEDYKPNKSLRYTFGKNREEVDAHKRNNNKYKFIISSNFMIKKHVFFKINALNLKPAYGMDYVFGHQLSINKVPILHINNEVYHLGIDDNINYLKKTNQALHTLSALHKNNNINDSHISLIKAYSFLKKANMLKVFRVLTKPFINQMKKYLLKNKAPNLFIFDLYRLSYFCNITT</sequence>
<dbReference type="InterPro" id="IPR029044">
    <property type="entry name" value="Nucleotide-diphossugar_trans"/>
</dbReference>
<reference evidence="3" key="1">
    <citation type="journal article" date="2019" name="Int. J. Syst. Evol. Microbiol.">
        <title>The Global Catalogue of Microorganisms (GCM) 10K type strain sequencing project: providing services to taxonomists for standard genome sequencing and annotation.</title>
        <authorList>
            <consortium name="The Broad Institute Genomics Platform"/>
            <consortium name="The Broad Institute Genome Sequencing Center for Infectious Disease"/>
            <person name="Wu L."/>
            <person name="Ma J."/>
        </authorList>
    </citation>
    <scope>NUCLEOTIDE SEQUENCE [LARGE SCALE GENOMIC DNA]</scope>
    <source>
        <strain evidence="3">JCM 17525</strain>
    </source>
</reference>
<dbReference type="EMBL" id="BAABBI010000002">
    <property type="protein sequence ID" value="GAA3785526.1"/>
    <property type="molecule type" value="Genomic_DNA"/>
</dbReference>
<name>A0ABP7H6V0_9FLAO</name>
<evidence type="ECO:0000313" key="2">
    <source>
        <dbReference type="EMBL" id="GAA3785526.1"/>
    </source>
</evidence>
<dbReference type="Gene3D" id="3.90.550.10">
    <property type="entry name" value="Spore Coat Polysaccharide Biosynthesis Protein SpsA, Chain A"/>
    <property type="match status" value="1"/>
</dbReference>
<keyword evidence="3" id="KW-1185">Reference proteome</keyword>
<comment type="caution">
    <text evidence="2">The sequence shown here is derived from an EMBL/GenBank/DDBJ whole genome shotgun (WGS) entry which is preliminary data.</text>
</comment>